<evidence type="ECO:0000256" key="1">
    <source>
        <dbReference type="SAM" id="MobiDB-lite"/>
    </source>
</evidence>
<feature type="compositionally biased region" description="Basic and acidic residues" evidence="1">
    <location>
        <begin position="250"/>
        <end position="265"/>
    </location>
</feature>
<protein>
    <submittedName>
        <fullName evidence="3">PWWP domain-containing protein</fullName>
    </submittedName>
</protein>
<accession>A0A5K3FHI3</accession>
<proteinExistence type="predicted"/>
<feature type="compositionally biased region" description="Basic residues" evidence="1">
    <location>
        <begin position="308"/>
        <end position="318"/>
    </location>
</feature>
<feature type="region of interest" description="Disordered" evidence="1">
    <location>
        <begin position="422"/>
        <end position="472"/>
    </location>
</feature>
<feature type="compositionally biased region" description="Polar residues" evidence="1">
    <location>
        <begin position="385"/>
        <end position="402"/>
    </location>
</feature>
<feature type="compositionally biased region" description="Basic and acidic residues" evidence="1">
    <location>
        <begin position="565"/>
        <end position="574"/>
    </location>
</feature>
<feature type="compositionally biased region" description="Acidic residues" evidence="1">
    <location>
        <begin position="583"/>
        <end position="594"/>
    </location>
</feature>
<feature type="compositionally biased region" description="Basic and acidic residues" evidence="1">
    <location>
        <begin position="219"/>
        <end position="232"/>
    </location>
</feature>
<feature type="compositionally biased region" description="Basic and acidic residues" evidence="1">
    <location>
        <begin position="350"/>
        <end position="359"/>
    </location>
</feature>
<evidence type="ECO:0000313" key="3">
    <source>
        <dbReference type="WBParaSite" id="MCU_008210-RA"/>
    </source>
</evidence>
<dbReference type="Gene3D" id="2.30.30.140">
    <property type="match status" value="1"/>
</dbReference>
<dbReference type="SMART" id="SM00293">
    <property type="entry name" value="PWWP"/>
    <property type="match status" value="1"/>
</dbReference>
<dbReference type="SUPFAM" id="SSF63748">
    <property type="entry name" value="Tudor/PWWP/MBT"/>
    <property type="match status" value="1"/>
</dbReference>
<dbReference type="PROSITE" id="PS50812">
    <property type="entry name" value="PWWP"/>
    <property type="match status" value="1"/>
</dbReference>
<dbReference type="WBParaSite" id="MCU_008210-RA">
    <property type="protein sequence ID" value="MCU_008210-RA"/>
    <property type="gene ID" value="MCU_008210"/>
</dbReference>
<organism evidence="3">
    <name type="scientific">Mesocestoides corti</name>
    <name type="common">Flatworm</name>
    <dbReference type="NCBI Taxonomy" id="53468"/>
    <lineage>
        <taxon>Eukaryota</taxon>
        <taxon>Metazoa</taxon>
        <taxon>Spiralia</taxon>
        <taxon>Lophotrochozoa</taxon>
        <taxon>Platyhelminthes</taxon>
        <taxon>Cestoda</taxon>
        <taxon>Eucestoda</taxon>
        <taxon>Cyclophyllidea</taxon>
        <taxon>Mesocestoididae</taxon>
        <taxon>Mesocestoides</taxon>
    </lineage>
</organism>
<feature type="compositionally biased region" description="Polar residues" evidence="1">
    <location>
        <begin position="332"/>
        <end position="347"/>
    </location>
</feature>
<name>A0A5K3FHI3_MESCO</name>
<feature type="region of interest" description="Disordered" evidence="1">
    <location>
        <begin position="565"/>
        <end position="692"/>
    </location>
</feature>
<feature type="compositionally biased region" description="Pro residues" evidence="1">
    <location>
        <begin position="424"/>
        <end position="437"/>
    </location>
</feature>
<dbReference type="AlphaFoldDB" id="A0A5K3FHI3"/>
<feature type="compositionally biased region" description="Polar residues" evidence="1">
    <location>
        <begin position="158"/>
        <end position="167"/>
    </location>
</feature>
<feature type="domain" description="PWWP" evidence="2">
    <location>
        <begin position="492"/>
        <end position="546"/>
    </location>
</feature>
<feature type="compositionally biased region" description="Pro residues" evidence="1">
    <location>
        <begin position="361"/>
        <end position="376"/>
    </location>
</feature>
<feature type="compositionally biased region" description="Polar residues" evidence="1">
    <location>
        <begin position="678"/>
        <end position="692"/>
    </location>
</feature>
<evidence type="ECO:0000259" key="2">
    <source>
        <dbReference type="PROSITE" id="PS50812"/>
    </source>
</evidence>
<sequence>MASGVVDPLVLHKGQSLGVIVEHFTSNLIAVSFCGEGKVFRGVLLSENERIGVNEHRTVGAPSWSLSLANGDGCLPLKTPSCAVERYTYKAEGEPSRLAVFRSTPKRAIASSCTSLLPTSSLPTPPPQPRAVIRAPNLPRCSIGNFICRKCRKALSPPATTQETPSTNHRHSSSSKPAKRKERPDAAPPAKPSTSLKKQRPVAEDETSTEPPKSKKRKQVDELSAAKKKAECLPDFTHTPSPIQNHLKKRKEEVPAVRPPKDKIKAQSASLLQSARATIISPKSSDAVSIVPPAKAPCPHSSSPFRPQRPHKKSKSRSIRAERDSEGKGVNGASTESPCSPAATTSVGVERVDVPEKAEPAPSPRVPSAVTPPLPPIKIKINRCVLSSNGEGSNSDQGKGSDSVNEYQVQVMLNDLSEAVATPPLLPSQKPPPPSPPKETSNAELSPMVTPSQSQSGDSRIPSPHTQPPLGADERLVKCYRLPETPSTVFRVGDVVWCKLAGWPWWPARITSLRRSDASCDACVRWFAWDQVSYFPCDKLLPFLAYYDRKVDKRRVKKRGAYKQAVEDAREAAQERAAQPPPSDEDVSGDEEGASSDATAKSSAPLKVPRKARPKSARSEVAEAPESQKTPTPTNGLPAAPPSDESESEFDGGGPLVIDPAATGPKTLDSDAGESRVFLSTPTKSCPILQQH</sequence>
<feature type="region of interest" description="Disordered" evidence="1">
    <location>
        <begin position="157"/>
        <end position="402"/>
    </location>
</feature>
<reference evidence="3" key="1">
    <citation type="submission" date="2019-11" db="UniProtKB">
        <authorList>
            <consortium name="WormBaseParasite"/>
        </authorList>
    </citation>
    <scope>IDENTIFICATION</scope>
</reference>
<dbReference type="Pfam" id="PF00855">
    <property type="entry name" value="PWWP"/>
    <property type="match status" value="1"/>
</dbReference>
<dbReference type="InterPro" id="IPR000313">
    <property type="entry name" value="PWWP_dom"/>
</dbReference>
<feature type="compositionally biased region" description="Polar residues" evidence="1">
    <location>
        <begin position="439"/>
        <end position="458"/>
    </location>
</feature>
<feature type="compositionally biased region" description="Low complexity" evidence="1">
    <location>
        <begin position="266"/>
        <end position="275"/>
    </location>
</feature>
<feature type="compositionally biased region" description="Basic residues" evidence="1">
    <location>
        <begin position="168"/>
        <end position="181"/>
    </location>
</feature>